<keyword evidence="2" id="KW-1185">Reference proteome</keyword>
<dbReference type="AlphaFoldDB" id="A0A4U0F1R7"/>
<reference evidence="1 2" key="1">
    <citation type="submission" date="2019-04" db="EMBL/GenBank/DDBJ databases">
        <title>Lacinutrix sp. nov., isolated from marine water.</title>
        <authorList>
            <person name="Kim W."/>
        </authorList>
    </citation>
    <scope>NUCLEOTIDE SEQUENCE [LARGE SCALE GENOMIC DNA]</scope>
    <source>
        <strain evidence="1 2">CAU 1491</strain>
    </source>
</reference>
<organism evidence="1 2">
    <name type="scientific">Pontimicrobium aquaticum</name>
    <dbReference type="NCBI Taxonomy" id="2565367"/>
    <lineage>
        <taxon>Bacteria</taxon>
        <taxon>Pseudomonadati</taxon>
        <taxon>Bacteroidota</taxon>
        <taxon>Flavobacteriia</taxon>
        <taxon>Flavobacteriales</taxon>
        <taxon>Flavobacteriaceae</taxon>
        <taxon>Pontimicrobium</taxon>
    </lineage>
</organism>
<comment type="caution">
    <text evidence="1">The sequence shown here is derived from an EMBL/GenBank/DDBJ whole genome shotgun (WGS) entry which is preliminary data.</text>
</comment>
<name>A0A4U0F1R7_9FLAO</name>
<evidence type="ECO:0000313" key="2">
    <source>
        <dbReference type="Proteomes" id="UP000307657"/>
    </source>
</evidence>
<dbReference type="EMBL" id="SUPL01000001">
    <property type="protein sequence ID" value="TJY37714.1"/>
    <property type="molecule type" value="Genomic_DNA"/>
</dbReference>
<accession>A0A4U0F1R7</accession>
<proteinExistence type="predicted"/>
<sequence length="136" mass="15902">MIVVTRENIYGLDVFRFISSKRTPYQLVFDDTVSLKYTEVSLVNLLGQSDSIYCKSLRQAVCSIIFDYIAEKKCTLYFDFKLDGAKGMSLFKKFVRWIKLEPRVIADVEITPYDGSHYIEFRLKLNKVYIKSLNVK</sequence>
<dbReference type="Proteomes" id="UP000307657">
    <property type="component" value="Unassembled WGS sequence"/>
</dbReference>
<evidence type="ECO:0000313" key="1">
    <source>
        <dbReference type="EMBL" id="TJY37714.1"/>
    </source>
</evidence>
<dbReference type="OrthoDB" id="9837133at2"/>
<protein>
    <submittedName>
        <fullName evidence="1">Uncharacterized protein</fullName>
    </submittedName>
</protein>
<dbReference type="RefSeq" id="WP_136839830.1">
    <property type="nucleotide sequence ID" value="NZ_SUPL01000001.1"/>
</dbReference>
<gene>
    <name evidence="1" type="ORF">E5167_00215</name>
</gene>